<feature type="region of interest" description="Disordered" evidence="1">
    <location>
        <begin position="35"/>
        <end position="63"/>
    </location>
</feature>
<dbReference type="EMBL" id="BSXT01000292">
    <property type="protein sequence ID" value="GMF23665.1"/>
    <property type="molecule type" value="Genomic_DNA"/>
</dbReference>
<dbReference type="Proteomes" id="UP001165121">
    <property type="component" value="Unassembled WGS sequence"/>
</dbReference>
<organism evidence="2 3">
    <name type="scientific">Phytophthora fragariaefolia</name>
    <dbReference type="NCBI Taxonomy" id="1490495"/>
    <lineage>
        <taxon>Eukaryota</taxon>
        <taxon>Sar</taxon>
        <taxon>Stramenopiles</taxon>
        <taxon>Oomycota</taxon>
        <taxon>Peronosporomycetes</taxon>
        <taxon>Peronosporales</taxon>
        <taxon>Peronosporaceae</taxon>
        <taxon>Phytophthora</taxon>
    </lineage>
</organism>
<dbReference type="AlphaFoldDB" id="A0A9W6WR23"/>
<keyword evidence="3" id="KW-1185">Reference proteome</keyword>
<name>A0A9W6WR23_9STRA</name>
<accession>A0A9W6WR23</accession>
<evidence type="ECO:0000313" key="3">
    <source>
        <dbReference type="Proteomes" id="UP001165121"/>
    </source>
</evidence>
<protein>
    <submittedName>
        <fullName evidence="2">Unnamed protein product</fullName>
    </submittedName>
</protein>
<comment type="caution">
    <text evidence="2">The sequence shown here is derived from an EMBL/GenBank/DDBJ whole genome shotgun (WGS) entry which is preliminary data.</text>
</comment>
<reference evidence="2" key="1">
    <citation type="submission" date="2023-04" db="EMBL/GenBank/DDBJ databases">
        <title>Phytophthora fragariaefolia NBRC 109709.</title>
        <authorList>
            <person name="Ichikawa N."/>
            <person name="Sato H."/>
            <person name="Tonouchi N."/>
        </authorList>
    </citation>
    <scope>NUCLEOTIDE SEQUENCE</scope>
    <source>
        <strain evidence="2">NBRC 109709</strain>
    </source>
</reference>
<sequence length="97" mass="11148">MIAPKPVAEACWRDWRRRESERLAREERLRQRVFAGTAEGTAPSGLENLEPSGEGQVSDSSHWQPILRDGAVFEDWFSERLKKPRLASRSKDGRVEK</sequence>
<gene>
    <name evidence="2" type="ORF">Pfra01_000379800</name>
</gene>
<proteinExistence type="predicted"/>
<evidence type="ECO:0000313" key="2">
    <source>
        <dbReference type="EMBL" id="GMF23665.1"/>
    </source>
</evidence>
<evidence type="ECO:0000256" key="1">
    <source>
        <dbReference type="SAM" id="MobiDB-lite"/>
    </source>
</evidence>